<comment type="caution">
    <text evidence="2">The sequence shown here is derived from an EMBL/GenBank/DDBJ whole genome shotgun (WGS) entry which is preliminary data.</text>
</comment>
<dbReference type="EMBL" id="JAAPAO010002927">
    <property type="protein sequence ID" value="KAF4647004.1"/>
    <property type="molecule type" value="Genomic_DNA"/>
</dbReference>
<dbReference type="InterPro" id="IPR012337">
    <property type="entry name" value="RNaseH-like_sf"/>
</dbReference>
<dbReference type="GO" id="GO:0003676">
    <property type="term" value="F:nucleic acid binding"/>
    <property type="evidence" value="ECO:0007669"/>
    <property type="project" value="InterPro"/>
</dbReference>
<dbReference type="PROSITE" id="PS50994">
    <property type="entry name" value="INTEGRASE"/>
    <property type="match status" value="1"/>
</dbReference>
<dbReference type="PANTHER" id="PTHR37984:SF15">
    <property type="entry name" value="INTEGRASE CATALYTIC DOMAIN-CONTAINING PROTEIN"/>
    <property type="match status" value="1"/>
</dbReference>
<evidence type="ECO:0000259" key="1">
    <source>
        <dbReference type="PROSITE" id="PS50994"/>
    </source>
</evidence>
<protein>
    <recommendedName>
        <fullName evidence="1">Integrase catalytic domain-containing protein</fullName>
    </recommendedName>
</protein>
<dbReference type="InterPro" id="IPR036397">
    <property type="entry name" value="RNaseH_sf"/>
</dbReference>
<dbReference type="Proteomes" id="UP000591131">
    <property type="component" value="Unassembled WGS sequence"/>
</dbReference>
<evidence type="ECO:0000313" key="2">
    <source>
        <dbReference type="EMBL" id="KAF4647004.1"/>
    </source>
</evidence>
<evidence type="ECO:0000313" key="3">
    <source>
        <dbReference type="Proteomes" id="UP000591131"/>
    </source>
</evidence>
<feature type="non-terminal residue" evidence="2">
    <location>
        <position position="196"/>
    </location>
</feature>
<feature type="domain" description="Integrase catalytic" evidence="1">
    <location>
        <begin position="1"/>
        <end position="126"/>
    </location>
</feature>
<proteinExistence type="predicted"/>
<reference evidence="2 3" key="1">
    <citation type="submission" date="2020-04" db="EMBL/GenBank/DDBJ databases">
        <title>Perkinsus chesapeaki whole genome sequence.</title>
        <authorList>
            <person name="Bogema D.R."/>
        </authorList>
    </citation>
    <scope>NUCLEOTIDE SEQUENCE [LARGE SCALE GENOMIC DNA]</scope>
    <source>
        <strain evidence="2">ATCC PRA-425</strain>
    </source>
</reference>
<dbReference type="SUPFAM" id="SSF53098">
    <property type="entry name" value="Ribonuclease H-like"/>
    <property type="match status" value="1"/>
</dbReference>
<dbReference type="InterPro" id="IPR001584">
    <property type="entry name" value="Integrase_cat-core"/>
</dbReference>
<organism evidence="2 3">
    <name type="scientific">Perkinsus chesapeaki</name>
    <name type="common">Clam parasite</name>
    <name type="synonym">Perkinsus andrewsi</name>
    <dbReference type="NCBI Taxonomy" id="330153"/>
    <lineage>
        <taxon>Eukaryota</taxon>
        <taxon>Sar</taxon>
        <taxon>Alveolata</taxon>
        <taxon>Perkinsozoa</taxon>
        <taxon>Perkinsea</taxon>
        <taxon>Perkinsida</taxon>
        <taxon>Perkinsidae</taxon>
        <taxon>Perkinsus</taxon>
    </lineage>
</organism>
<keyword evidence="3" id="KW-1185">Reference proteome</keyword>
<dbReference type="InterPro" id="IPR050951">
    <property type="entry name" value="Retrovirus_Pol_polyprotein"/>
</dbReference>
<dbReference type="GO" id="GO:0015074">
    <property type="term" value="P:DNA integration"/>
    <property type="evidence" value="ECO:0007669"/>
    <property type="project" value="InterPro"/>
</dbReference>
<dbReference type="OrthoDB" id="346468at2759"/>
<sequence>LTGFVTYICTKDMSAQSAATAIGTYVADKGLPRRIHSDRGVSFVNELWTSLSTLFGVKLSNSPAYSPSSNGRAESHNKHLARVLRAAEDAGDPSWHLWVPLAATLHNHRTSSTSGISPYQLMYGESPITPISTLLDRATAYTPEPEPIMLEQLRSRLRCFYKVHLQKQLDVSAYNKDYRSVTSNPRGLQALSIGDQ</sequence>
<dbReference type="PANTHER" id="PTHR37984">
    <property type="entry name" value="PROTEIN CBG26694"/>
    <property type="match status" value="1"/>
</dbReference>
<dbReference type="AlphaFoldDB" id="A0A7J6KJ80"/>
<name>A0A7J6KJ80_PERCH</name>
<gene>
    <name evidence="2" type="ORF">FOL47_005242</name>
</gene>
<feature type="non-terminal residue" evidence="2">
    <location>
        <position position="1"/>
    </location>
</feature>
<dbReference type="Gene3D" id="3.30.420.10">
    <property type="entry name" value="Ribonuclease H-like superfamily/Ribonuclease H"/>
    <property type="match status" value="1"/>
</dbReference>
<accession>A0A7J6KJ80</accession>